<dbReference type="NCBIfam" id="TIGR00217">
    <property type="entry name" value="malQ"/>
    <property type="match status" value="1"/>
</dbReference>
<reference evidence="12 13" key="1">
    <citation type="submission" date="2019-04" db="EMBL/GenBank/DDBJ databases">
        <title>An improved genome assembly and genetic linkage map for asparagus bean, Vigna unguiculata ssp. sesquipedialis.</title>
        <authorList>
            <person name="Xia Q."/>
            <person name="Zhang R."/>
            <person name="Dong Y."/>
        </authorList>
    </citation>
    <scope>NUCLEOTIDE SEQUENCE [LARGE SCALE GENOMIC DNA]</scope>
    <source>
        <tissue evidence="12">Leaf</tissue>
    </source>
</reference>
<dbReference type="OrthoDB" id="6123450at2759"/>
<comment type="catalytic activity">
    <reaction evidence="1 11">
        <text>Transfers a segment of a (1-&gt;4)-alpha-D-glucan to a new position in an acceptor, which may be glucose or a (1-&gt;4)-alpha-D-glucan.</text>
        <dbReference type="EC" id="2.4.1.25"/>
    </reaction>
</comment>
<evidence type="ECO:0000256" key="9">
    <source>
        <dbReference type="ARBA" id="ARBA00031423"/>
    </source>
</evidence>
<dbReference type="EC" id="2.4.1.25" evidence="4 11"/>
<evidence type="ECO:0000256" key="10">
    <source>
        <dbReference type="ARBA" id="ARBA00031501"/>
    </source>
</evidence>
<dbReference type="Proteomes" id="UP000501690">
    <property type="component" value="Linkage Group LG11"/>
</dbReference>
<dbReference type="Gramene" id="Vigun09g129200.1.v1.2">
    <property type="protein sequence ID" value="Vigun09g129200.1.v1.2"/>
    <property type="gene ID" value="Vigun09g129200.v1.2"/>
</dbReference>
<evidence type="ECO:0000313" key="13">
    <source>
        <dbReference type="Proteomes" id="UP000501690"/>
    </source>
</evidence>
<dbReference type="NCBIfam" id="NF011080">
    <property type="entry name" value="PRK14508.1-3"/>
    <property type="match status" value="1"/>
</dbReference>
<evidence type="ECO:0000256" key="3">
    <source>
        <dbReference type="ARBA" id="ARBA00005684"/>
    </source>
</evidence>
<evidence type="ECO:0000256" key="11">
    <source>
        <dbReference type="RuleBase" id="RU361207"/>
    </source>
</evidence>
<evidence type="ECO:0000313" key="12">
    <source>
        <dbReference type="EMBL" id="QCE15321.1"/>
    </source>
</evidence>
<name>A0A4D6NQX0_VIGUN</name>
<comment type="subcellular location">
    <subcellularLocation>
        <location evidence="2">Plastid</location>
        <location evidence="2">Amyloplast</location>
    </subcellularLocation>
</comment>
<dbReference type="Gene3D" id="3.20.20.80">
    <property type="entry name" value="Glycosidases"/>
    <property type="match status" value="1"/>
</dbReference>
<sequence length="562" mass="63471">MALALNISVGFPHQRCPTLFKPSRPILSFPTASAVSSLTQLSVSVGEDFPDNYSDWIPNSDLRRRCGILLHPTSFRGPHGIGDLGHEAFRFIDWLHRAGCSVWQVLPLVPPGRKANEEGSPYSGQDANCGNTLLISLEGLVDDGLLEKHELPEPIDAERVNFSVVAELKDPLITKAAERLISSEGELKTEFENFRRDPDISSWLEDAAYFAAIDDSLNTFSWYNWPEPLRNRHLVALEDIYQQKQDFINVFIAQQFLFQRQWQKVHSYAQSKGISIMGDMPIYVGYHSADVWANKKQFLLNRKGFPLLVSGVPPDAFSETGQLWGSPLYDWKAMEKDRYSWWIRRIRRAQNLFDEFRIDHFRGFAGYWAVPAEAKVAMLGKWKVGPGMSLFDAIFRAVGRINIIAEDLGVITEDVVQLRRSIGAPGMAVLQFGFGGDAKNPHLPHNHECNQVVYTGTHDNDTIRGWWEALNQEEKSKALSYLSLNEGDDISWGLIQRVLGSVSQTAIIPMQDVLGLGNSARMNIPATQFGNWGWRIANSVSFDGLEREADRLREMLSMYGRL</sequence>
<comment type="similarity">
    <text evidence="3 11">Belongs to the disproportionating enzyme family.</text>
</comment>
<dbReference type="GO" id="GO:0006006">
    <property type="term" value="P:glucose metabolic process"/>
    <property type="evidence" value="ECO:0007669"/>
    <property type="project" value="EnsemblPlants"/>
</dbReference>
<keyword evidence="5 11" id="KW-0328">Glycosyltransferase</keyword>
<dbReference type="PANTHER" id="PTHR32438">
    <property type="entry name" value="4-ALPHA-GLUCANOTRANSFERASE DPE1, CHLOROPLASTIC/AMYLOPLASTIC"/>
    <property type="match status" value="1"/>
</dbReference>
<gene>
    <name evidence="12" type="ORF">DEO72_LG11g2330</name>
</gene>
<proteinExistence type="inferred from homology"/>
<dbReference type="FunFam" id="3.20.20.80:FF:000193">
    <property type="entry name" value="4-alpha-glucanotransferase, chloroplastic/amyloplastic"/>
    <property type="match status" value="1"/>
</dbReference>
<accession>A0A4D6NQX0</accession>
<dbReference type="PANTHER" id="PTHR32438:SF5">
    <property type="entry name" value="4-ALPHA-GLUCANOTRANSFERASE DPE1, CHLOROPLASTIC_AMYLOPLASTIC"/>
    <property type="match status" value="1"/>
</dbReference>
<dbReference type="InterPro" id="IPR003385">
    <property type="entry name" value="Glyco_hydro_77"/>
</dbReference>
<dbReference type="GO" id="GO:0004134">
    <property type="term" value="F:4-alpha-glucanotransferase activity"/>
    <property type="evidence" value="ECO:0007669"/>
    <property type="project" value="UniProtKB-EC"/>
</dbReference>
<evidence type="ECO:0000256" key="7">
    <source>
        <dbReference type="ARBA" id="ARBA00023234"/>
    </source>
</evidence>
<keyword evidence="6 11" id="KW-0808">Transferase</keyword>
<keyword evidence="13" id="KW-1185">Reference proteome</keyword>
<evidence type="ECO:0000256" key="5">
    <source>
        <dbReference type="ARBA" id="ARBA00022676"/>
    </source>
</evidence>
<evidence type="ECO:0000256" key="8">
    <source>
        <dbReference type="ARBA" id="ARBA00023277"/>
    </source>
</evidence>
<organism evidence="12 13">
    <name type="scientific">Vigna unguiculata</name>
    <name type="common">Cowpea</name>
    <dbReference type="NCBI Taxonomy" id="3917"/>
    <lineage>
        <taxon>Eukaryota</taxon>
        <taxon>Viridiplantae</taxon>
        <taxon>Streptophyta</taxon>
        <taxon>Embryophyta</taxon>
        <taxon>Tracheophyta</taxon>
        <taxon>Spermatophyta</taxon>
        <taxon>Magnoliopsida</taxon>
        <taxon>eudicotyledons</taxon>
        <taxon>Gunneridae</taxon>
        <taxon>Pentapetalae</taxon>
        <taxon>rosids</taxon>
        <taxon>fabids</taxon>
        <taxon>Fabales</taxon>
        <taxon>Fabaceae</taxon>
        <taxon>Papilionoideae</taxon>
        <taxon>50 kb inversion clade</taxon>
        <taxon>NPAAA clade</taxon>
        <taxon>indigoferoid/millettioid clade</taxon>
        <taxon>Phaseoleae</taxon>
        <taxon>Vigna</taxon>
    </lineage>
</organism>
<keyword evidence="8 11" id="KW-0119">Carbohydrate metabolism</keyword>
<dbReference type="SUPFAM" id="SSF51445">
    <property type="entry name" value="(Trans)glycosidases"/>
    <property type="match status" value="1"/>
</dbReference>
<evidence type="ECO:0000256" key="1">
    <source>
        <dbReference type="ARBA" id="ARBA00000439"/>
    </source>
</evidence>
<dbReference type="AlphaFoldDB" id="A0A4D6NQX0"/>
<evidence type="ECO:0000256" key="4">
    <source>
        <dbReference type="ARBA" id="ARBA00012560"/>
    </source>
</evidence>
<dbReference type="GO" id="GO:0009501">
    <property type="term" value="C:amyloplast"/>
    <property type="evidence" value="ECO:0007669"/>
    <property type="project" value="UniProtKB-SubCell"/>
</dbReference>
<dbReference type="GO" id="GO:0000025">
    <property type="term" value="P:maltose catabolic process"/>
    <property type="evidence" value="ECO:0007669"/>
    <property type="project" value="EnsemblPlants"/>
</dbReference>
<evidence type="ECO:0000256" key="2">
    <source>
        <dbReference type="ARBA" id="ARBA00004602"/>
    </source>
</evidence>
<evidence type="ECO:0000256" key="6">
    <source>
        <dbReference type="ARBA" id="ARBA00022679"/>
    </source>
</evidence>
<dbReference type="EMBL" id="CP039355">
    <property type="protein sequence ID" value="QCE15321.1"/>
    <property type="molecule type" value="Genomic_DNA"/>
</dbReference>
<dbReference type="Pfam" id="PF02446">
    <property type="entry name" value="Glyco_hydro_77"/>
    <property type="match status" value="1"/>
</dbReference>
<dbReference type="GO" id="GO:0005983">
    <property type="term" value="P:starch catabolic process"/>
    <property type="evidence" value="ECO:0007669"/>
    <property type="project" value="EnsemblPlants"/>
</dbReference>
<keyword evidence="7" id="KW-0934">Plastid</keyword>
<protein>
    <recommendedName>
        <fullName evidence="4 11">4-alpha-glucanotransferase</fullName>
        <ecNumber evidence="4 11">2.4.1.25</ecNumber>
    </recommendedName>
    <alternativeName>
        <fullName evidence="9 11">Amylomaltase</fullName>
    </alternativeName>
    <alternativeName>
        <fullName evidence="10 11">Disproportionating enzyme</fullName>
    </alternativeName>
</protein>
<keyword evidence="7" id="KW-0035">Amyloplast</keyword>
<dbReference type="InterPro" id="IPR017853">
    <property type="entry name" value="GH"/>
</dbReference>